<dbReference type="GO" id="GO:0005737">
    <property type="term" value="C:cytoplasm"/>
    <property type="evidence" value="ECO:0007669"/>
    <property type="project" value="TreeGrafter"/>
</dbReference>
<feature type="domain" description="Calcineurin-like phosphoesterase" evidence="2">
    <location>
        <begin position="21"/>
        <end position="177"/>
    </location>
</feature>
<accession>A0A0W1R8R1</accession>
<dbReference type="InterPro" id="IPR050126">
    <property type="entry name" value="Ap4A_hydrolase"/>
</dbReference>
<dbReference type="RefSeq" id="WP_058581094.1">
    <property type="nucleotide sequence ID" value="NZ_LOPU01000018.1"/>
</dbReference>
<evidence type="ECO:0000313" key="4">
    <source>
        <dbReference type="Proteomes" id="UP000054387"/>
    </source>
</evidence>
<reference evidence="3 4" key="1">
    <citation type="submission" date="2015-12" db="EMBL/GenBank/DDBJ databases">
        <title>Haloprofundus marisrubri gen. nov., sp. nov., an extremely halophilic archaeon isolated from the Discovery deep brine-seawater interface in the Red Sea.</title>
        <authorList>
            <person name="Zhang G."/>
            <person name="Stingl U."/>
            <person name="Rashid M."/>
        </authorList>
    </citation>
    <scope>NUCLEOTIDE SEQUENCE [LARGE SCALE GENOMIC DNA]</scope>
    <source>
        <strain evidence="3 4">SB9</strain>
    </source>
</reference>
<dbReference type="STRING" id="1514971.AUR64_08860"/>
<dbReference type="GO" id="GO:0016791">
    <property type="term" value="F:phosphatase activity"/>
    <property type="evidence" value="ECO:0007669"/>
    <property type="project" value="TreeGrafter"/>
</dbReference>
<dbReference type="InterPro" id="IPR029052">
    <property type="entry name" value="Metallo-depent_PP-like"/>
</dbReference>
<organism evidence="3 4">
    <name type="scientific">Haloprofundus marisrubri</name>
    <dbReference type="NCBI Taxonomy" id="1514971"/>
    <lineage>
        <taxon>Archaea</taxon>
        <taxon>Methanobacteriati</taxon>
        <taxon>Methanobacteriota</taxon>
        <taxon>Stenosarchaea group</taxon>
        <taxon>Halobacteria</taxon>
        <taxon>Halobacteriales</taxon>
        <taxon>Haloferacaceae</taxon>
        <taxon>Haloprofundus</taxon>
    </lineage>
</organism>
<dbReference type="Proteomes" id="UP000054387">
    <property type="component" value="Unassembled WGS sequence"/>
</dbReference>
<dbReference type="EMBL" id="LOPU01000018">
    <property type="protein sequence ID" value="KTG09739.1"/>
    <property type="molecule type" value="Genomic_DNA"/>
</dbReference>
<dbReference type="OrthoDB" id="303721at2157"/>
<proteinExistence type="predicted"/>
<dbReference type="PANTHER" id="PTHR42850:SF4">
    <property type="entry name" value="ZINC-DEPENDENT ENDOPOLYPHOSPHATASE"/>
    <property type="match status" value="1"/>
</dbReference>
<dbReference type="Pfam" id="PF00149">
    <property type="entry name" value="Metallophos"/>
    <property type="match status" value="1"/>
</dbReference>
<gene>
    <name evidence="3" type="ORF">AUR64_08860</name>
</gene>
<feature type="compositionally biased region" description="Pro residues" evidence="1">
    <location>
        <begin position="225"/>
        <end position="235"/>
    </location>
</feature>
<protein>
    <submittedName>
        <fullName evidence="3">Metallophosphoesterase</fullName>
    </submittedName>
</protein>
<feature type="region of interest" description="Disordered" evidence="1">
    <location>
        <begin position="210"/>
        <end position="235"/>
    </location>
</feature>
<dbReference type="AlphaFoldDB" id="A0A0W1R8R1"/>
<dbReference type="Gene3D" id="3.60.21.10">
    <property type="match status" value="1"/>
</dbReference>
<evidence type="ECO:0000259" key="2">
    <source>
        <dbReference type="Pfam" id="PF00149"/>
    </source>
</evidence>
<dbReference type="SUPFAM" id="SSF56300">
    <property type="entry name" value="Metallo-dependent phosphatases"/>
    <property type="match status" value="1"/>
</dbReference>
<keyword evidence="4" id="KW-1185">Reference proteome</keyword>
<sequence length="235" mass="26226">MDSLAVTPEHRRLDADDWKGIYVIGDVHGCHRELEDLLDELDPDDNELLVFVGDLVRKGPDNHGVVELVRSLDNAVSVRGNNEAKLFRGDATLPELTDEDMRYLESLPVAISWDDNLVVHGGVNPHRKLVDHTTEELLNMREPTADESYGGPFWWEYHEGPPRVFFGHTPLDSPVDRPHAIGLDTGCVYGGSLTAYDCARDEFVNVPARETYEERSDSDVVSPPVDNPTPSTPSQ</sequence>
<dbReference type="PANTHER" id="PTHR42850">
    <property type="entry name" value="METALLOPHOSPHOESTERASE"/>
    <property type="match status" value="1"/>
</dbReference>
<dbReference type="InterPro" id="IPR004843">
    <property type="entry name" value="Calcineurin-like_PHP"/>
</dbReference>
<evidence type="ECO:0000256" key="1">
    <source>
        <dbReference type="SAM" id="MobiDB-lite"/>
    </source>
</evidence>
<comment type="caution">
    <text evidence="3">The sequence shown here is derived from an EMBL/GenBank/DDBJ whole genome shotgun (WGS) entry which is preliminary data.</text>
</comment>
<name>A0A0W1R8R1_9EURY</name>
<evidence type="ECO:0000313" key="3">
    <source>
        <dbReference type="EMBL" id="KTG09739.1"/>
    </source>
</evidence>
<dbReference type="CDD" id="cd00144">
    <property type="entry name" value="MPP_PPP_family"/>
    <property type="match status" value="1"/>
</dbReference>